<feature type="domain" description="ApeI dehydratase-like" evidence="1">
    <location>
        <begin position="2"/>
        <end position="72"/>
    </location>
</feature>
<evidence type="ECO:0000313" key="2">
    <source>
        <dbReference type="EMBL" id="SVB29975.1"/>
    </source>
</evidence>
<dbReference type="Gene3D" id="3.10.129.10">
    <property type="entry name" value="Hotdog Thioesterase"/>
    <property type="match status" value="1"/>
</dbReference>
<dbReference type="AlphaFoldDB" id="A0A382CV68"/>
<protein>
    <recommendedName>
        <fullName evidence="1">ApeI dehydratase-like domain-containing protein</fullName>
    </recommendedName>
</protein>
<sequence length="77" mass="8654">MPILPGVVQIHWAIELACEHLKIEGEFIGVDILKFKQIISPGYLVEIKAIYDPLKGTLNFTYTSEQGNHSVGRVRFA</sequence>
<evidence type="ECO:0000259" key="1">
    <source>
        <dbReference type="Pfam" id="PF22818"/>
    </source>
</evidence>
<dbReference type="InterPro" id="IPR016962">
    <property type="entry name" value="Dehydrase_ECs4332_prd"/>
</dbReference>
<dbReference type="Pfam" id="PF22818">
    <property type="entry name" value="ApeI-like"/>
    <property type="match status" value="1"/>
</dbReference>
<reference evidence="2" key="1">
    <citation type="submission" date="2018-05" db="EMBL/GenBank/DDBJ databases">
        <authorList>
            <person name="Lanie J.A."/>
            <person name="Ng W.-L."/>
            <person name="Kazmierczak K.M."/>
            <person name="Andrzejewski T.M."/>
            <person name="Davidsen T.M."/>
            <person name="Wayne K.J."/>
            <person name="Tettelin H."/>
            <person name="Glass J.I."/>
            <person name="Rusch D."/>
            <person name="Podicherti R."/>
            <person name="Tsui H.-C.T."/>
            <person name="Winkler M.E."/>
        </authorList>
    </citation>
    <scope>NUCLEOTIDE SEQUENCE</scope>
</reference>
<dbReference type="PIRSF" id="PIRSF030962">
    <property type="entry name" value="Dehydrase_ECs4332_prd"/>
    <property type="match status" value="1"/>
</dbReference>
<name>A0A382CV68_9ZZZZ</name>
<organism evidence="2">
    <name type="scientific">marine metagenome</name>
    <dbReference type="NCBI Taxonomy" id="408172"/>
    <lineage>
        <taxon>unclassified sequences</taxon>
        <taxon>metagenomes</taxon>
        <taxon>ecological metagenomes</taxon>
    </lineage>
</organism>
<proteinExistence type="predicted"/>
<accession>A0A382CV68</accession>
<dbReference type="EMBL" id="UINC01036270">
    <property type="protein sequence ID" value="SVB29975.1"/>
    <property type="molecule type" value="Genomic_DNA"/>
</dbReference>
<gene>
    <name evidence="2" type="ORF">METZ01_LOCUS182829</name>
</gene>
<dbReference type="InterPro" id="IPR054545">
    <property type="entry name" value="ApeI-like"/>
</dbReference>